<dbReference type="WBParaSite" id="TCLT_0000062101-mRNA-1">
    <property type="protein sequence ID" value="TCLT_0000062101-mRNA-1"/>
    <property type="gene ID" value="TCLT_0000062101"/>
</dbReference>
<feature type="transmembrane region" description="Helical" evidence="5">
    <location>
        <begin position="501"/>
        <end position="520"/>
    </location>
</feature>
<proteinExistence type="predicted"/>
<evidence type="ECO:0000313" key="9">
    <source>
        <dbReference type="WBParaSite" id="TCLT_0000062101-mRNA-1"/>
    </source>
</evidence>
<comment type="subcellular location">
    <subcellularLocation>
        <location evidence="1">Membrane</location>
    </subcellularLocation>
</comment>
<feature type="transmembrane region" description="Helical" evidence="5">
    <location>
        <begin position="404"/>
        <end position="422"/>
    </location>
</feature>
<sequence length="662" mass="77299">MDYNVSYSFSQLILFSWLISVVSWTGDHLKWLPPFNNHNKISELCTASNRELIMSHSGLHRLFRHDVLCWRETEHYVPPRYAALVWFMQSLQYCEVNNVVTWKRSEIYYNQTFQILFTRAAFALVCQQNDDIHIFGLTKYASLFQMLFEESNSDRRIICERIQIIHAELFERCIVCKPIGRLRHLNKMCSGRSEVRLIKMRSIFERFSRNCLTFSDFVTYTLPNYTSLGQALSNDVYFLNLLSGYLIAAISDESRLMEVMMKTRFLLQLFSITAIKLQRRLGKFDMLELNYTVLFEFFSRTIAWFAKIGLYIEAFLLLLVLFVTIILLSLLWKSYKHLSTATALFIFNIIFSNTLFILSFNFDGSMPASLVIAETLNANLFQSNIFFHQIIQETLYSLAQNGSLLGLLNLLLLVLVVINRSMAGKTMRLSRMCVILVFSFVWVFLFIAHSLFSFLQLIAISSMGRMITALVLSNYGIFRDLCDRVSPFHNFGVYLLRGHTFFTLTFLAVAFSVFVITVCYNRSIRRQDTILNENEKTREHTVAQKRREILIDTLLLSIFAFFISVAGQTFVEIAVFWAKNRQDAASWVRWFQLVRIIAFVDPVFNPVLVILRIPTMRFLCYRNSHRSSSSCRRSHSTISHRKGHNSIKHFYDLLKKLNLMSL</sequence>
<gene>
    <name evidence="7" type="ORF">TCLT_LOCUS622</name>
</gene>
<dbReference type="GO" id="GO:0016020">
    <property type="term" value="C:membrane"/>
    <property type="evidence" value="ECO:0007669"/>
    <property type="project" value="UniProtKB-SubCell"/>
</dbReference>
<feature type="transmembrane region" description="Helical" evidence="5">
    <location>
        <begin position="554"/>
        <end position="578"/>
    </location>
</feature>
<organism evidence="9">
    <name type="scientific">Thelazia callipaeda</name>
    <name type="common">Oriental eyeworm</name>
    <name type="synonym">Parasitic nematode</name>
    <dbReference type="NCBI Taxonomy" id="103827"/>
    <lineage>
        <taxon>Eukaryota</taxon>
        <taxon>Metazoa</taxon>
        <taxon>Ecdysozoa</taxon>
        <taxon>Nematoda</taxon>
        <taxon>Chromadorea</taxon>
        <taxon>Rhabditida</taxon>
        <taxon>Spirurina</taxon>
        <taxon>Spiruromorpha</taxon>
        <taxon>Thelazioidea</taxon>
        <taxon>Thelaziidae</taxon>
        <taxon>Thelazia</taxon>
    </lineage>
</organism>
<feature type="transmembrane region" description="Helical" evidence="5">
    <location>
        <begin position="434"/>
        <end position="460"/>
    </location>
</feature>
<reference evidence="9" key="1">
    <citation type="submission" date="2016-04" db="UniProtKB">
        <authorList>
            <consortium name="WormBaseParasite"/>
        </authorList>
    </citation>
    <scope>IDENTIFICATION</scope>
</reference>
<evidence type="ECO:0000313" key="7">
    <source>
        <dbReference type="EMBL" id="VDM95659.1"/>
    </source>
</evidence>
<evidence type="ECO:0000313" key="8">
    <source>
        <dbReference type="Proteomes" id="UP000276776"/>
    </source>
</evidence>
<dbReference type="OrthoDB" id="5870282at2759"/>
<dbReference type="PROSITE" id="PS50262">
    <property type="entry name" value="G_PROTEIN_RECEP_F1_2"/>
    <property type="match status" value="1"/>
</dbReference>
<evidence type="ECO:0000256" key="4">
    <source>
        <dbReference type="ARBA" id="ARBA00023136"/>
    </source>
</evidence>
<dbReference type="EMBL" id="UYYF01000050">
    <property type="protein sequence ID" value="VDM95659.1"/>
    <property type="molecule type" value="Genomic_DNA"/>
</dbReference>
<evidence type="ECO:0000256" key="2">
    <source>
        <dbReference type="ARBA" id="ARBA00022692"/>
    </source>
</evidence>
<accession>A0A158RAS2</accession>
<evidence type="ECO:0000256" key="1">
    <source>
        <dbReference type="ARBA" id="ARBA00004370"/>
    </source>
</evidence>
<dbReference type="OMA" id="RGHTFFT"/>
<feature type="transmembrane region" description="Helical" evidence="5">
    <location>
        <begin position="302"/>
        <end position="331"/>
    </location>
</feature>
<feature type="domain" description="G-protein coupled receptors family 1 profile" evidence="6">
    <location>
        <begin position="323"/>
        <end position="609"/>
    </location>
</feature>
<keyword evidence="4 5" id="KW-0472">Membrane</keyword>
<dbReference type="AlphaFoldDB" id="A0A158RAS2"/>
<evidence type="ECO:0000256" key="5">
    <source>
        <dbReference type="SAM" id="Phobius"/>
    </source>
</evidence>
<protein>
    <submittedName>
        <fullName evidence="9">G_PROTEIN_RECEP_F1_2 domain-containing protein</fullName>
    </submittedName>
</protein>
<feature type="transmembrane region" description="Helical" evidence="5">
    <location>
        <begin position="590"/>
        <end position="611"/>
    </location>
</feature>
<feature type="transmembrane region" description="Helical" evidence="5">
    <location>
        <begin position="343"/>
        <end position="362"/>
    </location>
</feature>
<keyword evidence="3 5" id="KW-1133">Transmembrane helix</keyword>
<dbReference type="Proteomes" id="UP000276776">
    <property type="component" value="Unassembled WGS sequence"/>
</dbReference>
<evidence type="ECO:0000256" key="3">
    <source>
        <dbReference type="ARBA" id="ARBA00022989"/>
    </source>
</evidence>
<dbReference type="Gene3D" id="1.20.1070.10">
    <property type="entry name" value="Rhodopsin 7-helix transmembrane proteins"/>
    <property type="match status" value="1"/>
</dbReference>
<dbReference type="SUPFAM" id="SSF81321">
    <property type="entry name" value="Family A G protein-coupled receptor-like"/>
    <property type="match status" value="1"/>
</dbReference>
<name>A0A158RAS2_THECL</name>
<evidence type="ECO:0000259" key="6">
    <source>
        <dbReference type="PROSITE" id="PS50262"/>
    </source>
</evidence>
<keyword evidence="2 5" id="KW-0812">Transmembrane</keyword>
<keyword evidence="8" id="KW-1185">Reference proteome</keyword>
<dbReference type="InterPro" id="IPR017452">
    <property type="entry name" value="GPCR_Rhodpsn_7TM"/>
</dbReference>
<reference evidence="7 8" key="2">
    <citation type="submission" date="2018-11" db="EMBL/GenBank/DDBJ databases">
        <authorList>
            <consortium name="Pathogen Informatics"/>
        </authorList>
    </citation>
    <scope>NUCLEOTIDE SEQUENCE [LARGE SCALE GENOMIC DNA]</scope>
</reference>